<keyword evidence="3 10" id="KW-0812">Transmembrane</keyword>
<feature type="binding site" evidence="9">
    <location>
        <position position="12"/>
    </location>
    <ligand>
        <name>[4Fe-4S] cluster</name>
        <dbReference type="ChEBI" id="CHEBI:49883"/>
    </ligand>
</feature>
<dbReference type="GO" id="GO:0051745">
    <property type="term" value="F:4-hydroxy-3-methylbut-2-enyl diphosphate reductase activity"/>
    <property type="evidence" value="ECO:0007669"/>
    <property type="project" value="UniProtKB-UniRule"/>
</dbReference>
<proteinExistence type="inferred from homology"/>
<feature type="active site" description="Proton donor" evidence="9">
    <location>
        <position position="125"/>
    </location>
</feature>
<comment type="catalytic activity">
    <reaction evidence="9">
        <text>isopentenyl diphosphate + 2 oxidized [2Fe-2S]-[ferredoxin] + H2O = (2E)-4-hydroxy-3-methylbut-2-enyl diphosphate + 2 reduced [2Fe-2S]-[ferredoxin] + 2 H(+)</text>
        <dbReference type="Rhea" id="RHEA:24488"/>
        <dbReference type="Rhea" id="RHEA-COMP:10000"/>
        <dbReference type="Rhea" id="RHEA-COMP:10001"/>
        <dbReference type="ChEBI" id="CHEBI:15377"/>
        <dbReference type="ChEBI" id="CHEBI:15378"/>
        <dbReference type="ChEBI" id="CHEBI:33737"/>
        <dbReference type="ChEBI" id="CHEBI:33738"/>
        <dbReference type="ChEBI" id="CHEBI:128753"/>
        <dbReference type="ChEBI" id="CHEBI:128769"/>
        <dbReference type="EC" id="1.17.7.4"/>
    </reaction>
</comment>
<feature type="transmembrane region" description="Helical" evidence="10">
    <location>
        <begin position="515"/>
        <end position="541"/>
    </location>
</feature>
<dbReference type="GO" id="GO:0019288">
    <property type="term" value="P:isopentenyl diphosphate biosynthetic process, methylerythritol 4-phosphate pathway"/>
    <property type="evidence" value="ECO:0007669"/>
    <property type="project" value="UniProtKB-UniRule"/>
</dbReference>
<feature type="binding site" evidence="9">
    <location>
        <position position="73"/>
    </location>
    <ligand>
        <name>(2E)-4-hydroxy-3-methylbut-2-enyl diphosphate</name>
        <dbReference type="ChEBI" id="CHEBI:128753"/>
    </ligand>
</feature>
<feature type="binding site" evidence="9">
    <location>
        <position position="264"/>
    </location>
    <ligand>
        <name>isopentenyl diphosphate</name>
        <dbReference type="ChEBI" id="CHEBI:128769"/>
    </ligand>
</feature>
<feature type="binding site" evidence="9">
    <location>
        <position position="41"/>
    </location>
    <ligand>
        <name>(2E)-4-hydroxy-3-methylbut-2-enyl diphosphate</name>
        <dbReference type="ChEBI" id="CHEBI:128753"/>
    </ligand>
</feature>
<keyword evidence="9 11" id="KW-0560">Oxidoreductase</keyword>
<dbReference type="Gene3D" id="3.40.1010.20">
    <property type="entry name" value="4-hydroxy-3-methylbut-2-enyl diphosphate reductase, catalytic domain"/>
    <property type="match status" value="2"/>
</dbReference>
<evidence type="ECO:0000256" key="1">
    <source>
        <dbReference type="ARBA" id="ARBA00004141"/>
    </source>
</evidence>
<keyword evidence="2 9" id="KW-0004">4Fe-4S</keyword>
<name>A0A1W1HH09_9BACT</name>
<dbReference type="EC" id="1.17.7.4" evidence="9"/>
<feature type="binding site" evidence="9">
    <location>
        <position position="217"/>
    </location>
    <ligand>
        <name>isopentenyl diphosphate</name>
        <dbReference type="ChEBI" id="CHEBI:128769"/>
    </ligand>
</feature>
<dbReference type="InterPro" id="IPR000537">
    <property type="entry name" value="UbiA_prenyltransferase"/>
</dbReference>
<dbReference type="GO" id="GO:0016765">
    <property type="term" value="F:transferase activity, transferring alkyl or aryl (other than methyl) groups"/>
    <property type="evidence" value="ECO:0007669"/>
    <property type="project" value="InterPro"/>
</dbReference>
<feature type="binding site" evidence="9">
    <location>
        <position position="73"/>
    </location>
    <ligand>
        <name>isopentenyl diphosphate</name>
        <dbReference type="ChEBI" id="CHEBI:128769"/>
    </ligand>
</feature>
<feature type="transmembrane region" description="Helical" evidence="10">
    <location>
        <begin position="459"/>
        <end position="485"/>
    </location>
</feature>
<feature type="transmembrane region" description="Helical" evidence="10">
    <location>
        <begin position="332"/>
        <end position="352"/>
    </location>
</feature>
<feature type="binding site" evidence="9">
    <location>
        <position position="123"/>
    </location>
    <ligand>
        <name>(2E)-4-hydroxy-3-methylbut-2-enyl diphosphate</name>
        <dbReference type="ChEBI" id="CHEBI:128753"/>
    </ligand>
</feature>
<feature type="binding site" evidence="9">
    <location>
        <position position="161"/>
    </location>
    <ligand>
        <name>(2E)-4-hydroxy-3-methylbut-2-enyl diphosphate</name>
        <dbReference type="ChEBI" id="CHEBI:128753"/>
    </ligand>
</feature>
<dbReference type="AlphaFoldDB" id="A0A1W1HH09"/>
<keyword evidence="9" id="KW-0414">Isoprene biosynthesis</keyword>
<feature type="transmembrane region" description="Helical" evidence="10">
    <location>
        <begin position="302"/>
        <end position="320"/>
    </location>
</feature>
<feature type="binding site" evidence="9">
    <location>
        <position position="219"/>
    </location>
    <ligand>
        <name>dimethylallyl diphosphate</name>
        <dbReference type="ChEBI" id="CHEBI:57623"/>
    </ligand>
</feature>
<dbReference type="Proteomes" id="UP000191931">
    <property type="component" value="Unassembled WGS sequence"/>
</dbReference>
<dbReference type="GO" id="GO:0016114">
    <property type="term" value="P:terpenoid biosynthetic process"/>
    <property type="evidence" value="ECO:0007669"/>
    <property type="project" value="UniProtKB-UniRule"/>
</dbReference>
<dbReference type="Pfam" id="PF02401">
    <property type="entry name" value="LYTB"/>
    <property type="match status" value="1"/>
</dbReference>
<dbReference type="GO" id="GO:0050992">
    <property type="term" value="P:dimethylallyl diphosphate biosynthetic process"/>
    <property type="evidence" value="ECO:0007669"/>
    <property type="project" value="UniProtKB-UniRule"/>
</dbReference>
<dbReference type="Gene3D" id="3.40.50.11270">
    <property type="match status" value="1"/>
</dbReference>
<reference evidence="11 12" key="1">
    <citation type="submission" date="2017-03" db="EMBL/GenBank/DDBJ databases">
        <authorList>
            <person name="Afonso C.L."/>
            <person name="Miller P.J."/>
            <person name="Scott M.A."/>
            <person name="Spackman E."/>
            <person name="Goraichik I."/>
            <person name="Dimitrov K.M."/>
            <person name="Suarez D.L."/>
            <person name="Swayne D.E."/>
        </authorList>
    </citation>
    <scope>NUCLEOTIDE SEQUENCE [LARGE SCALE GENOMIC DNA]</scope>
    <source>
        <strain evidence="11">PRJEB14757</strain>
    </source>
</reference>
<comment type="caution">
    <text evidence="9">Lacks conserved residue(s) required for the propagation of feature annotation.</text>
</comment>
<comment type="pathway">
    <text evidence="9">Isoprenoid biosynthesis; dimethylallyl diphosphate biosynthesis; dimethylallyl diphosphate from (2E)-4-hydroxy-3-methylbutenyl diphosphate: step 1/1.</text>
</comment>
<comment type="cofactor">
    <cofactor evidence="9">
        <name>[4Fe-4S] cluster</name>
        <dbReference type="ChEBI" id="CHEBI:49883"/>
    </cofactor>
    <text evidence="9">Binds 1 [4Fe-4S] cluster per subunit.</text>
</comment>
<keyword evidence="8 10" id="KW-0472">Membrane</keyword>
<organism evidence="11 12">
    <name type="scientific">Desulfamplus magnetovallimortis</name>
    <dbReference type="NCBI Taxonomy" id="1246637"/>
    <lineage>
        <taxon>Bacteria</taxon>
        <taxon>Pseudomonadati</taxon>
        <taxon>Thermodesulfobacteriota</taxon>
        <taxon>Desulfobacteria</taxon>
        <taxon>Desulfobacterales</taxon>
        <taxon>Desulfobacteraceae</taxon>
        <taxon>Desulfamplus</taxon>
    </lineage>
</organism>
<evidence type="ECO:0000313" key="11">
    <source>
        <dbReference type="EMBL" id="SLM31668.1"/>
    </source>
</evidence>
<evidence type="ECO:0000256" key="7">
    <source>
        <dbReference type="ARBA" id="ARBA00023014"/>
    </source>
</evidence>
<evidence type="ECO:0000256" key="4">
    <source>
        <dbReference type="ARBA" id="ARBA00022723"/>
    </source>
</evidence>
<accession>A0A1W1HH09</accession>
<evidence type="ECO:0000256" key="2">
    <source>
        <dbReference type="ARBA" id="ARBA00022485"/>
    </source>
</evidence>
<feature type="binding site" evidence="9">
    <location>
        <position position="41"/>
    </location>
    <ligand>
        <name>isopentenyl diphosphate</name>
        <dbReference type="ChEBI" id="CHEBI:128769"/>
    </ligand>
</feature>
<dbReference type="RefSeq" id="WP_080800637.1">
    <property type="nucleotide sequence ID" value="NZ_LT828541.1"/>
</dbReference>
<feature type="binding site" evidence="9">
    <location>
        <position position="123"/>
    </location>
    <ligand>
        <name>dimethylallyl diphosphate</name>
        <dbReference type="ChEBI" id="CHEBI:57623"/>
    </ligand>
</feature>
<evidence type="ECO:0000256" key="5">
    <source>
        <dbReference type="ARBA" id="ARBA00022989"/>
    </source>
</evidence>
<protein>
    <recommendedName>
        <fullName evidence="9">4-hydroxy-3-methylbut-2-enyl diphosphate reductase</fullName>
        <shortName evidence="9">HMBPP reductase</shortName>
        <ecNumber evidence="9">1.17.7.4</ecNumber>
    </recommendedName>
</protein>
<keyword evidence="6 9" id="KW-0408">Iron</keyword>
<gene>
    <name evidence="9 11" type="primary">ispH</name>
    <name evidence="11" type="ORF">MTBBW1_410023</name>
</gene>
<feature type="binding site" evidence="9">
    <location>
        <position position="264"/>
    </location>
    <ligand>
        <name>dimethylallyl diphosphate</name>
        <dbReference type="ChEBI" id="CHEBI:57623"/>
    </ligand>
</feature>
<keyword evidence="4 9" id="KW-0479">Metal-binding</keyword>
<feature type="transmembrane region" description="Helical" evidence="10">
    <location>
        <begin position="436"/>
        <end position="453"/>
    </location>
</feature>
<feature type="transmembrane region" description="Helical" evidence="10">
    <location>
        <begin position="373"/>
        <end position="390"/>
    </location>
</feature>
<comment type="catalytic activity">
    <reaction evidence="9">
        <text>dimethylallyl diphosphate + 2 oxidized [2Fe-2S]-[ferredoxin] + H2O = (2E)-4-hydroxy-3-methylbut-2-enyl diphosphate + 2 reduced [2Fe-2S]-[ferredoxin] + 2 H(+)</text>
        <dbReference type="Rhea" id="RHEA:24825"/>
        <dbReference type="Rhea" id="RHEA-COMP:10000"/>
        <dbReference type="Rhea" id="RHEA-COMP:10001"/>
        <dbReference type="ChEBI" id="CHEBI:15377"/>
        <dbReference type="ChEBI" id="CHEBI:15378"/>
        <dbReference type="ChEBI" id="CHEBI:33737"/>
        <dbReference type="ChEBI" id="CHEBI:33738"/>
        <dbReference type="ChEBI" id="CHEBI:57623"/>
        <dbReference type="ChEBI" id="CHEBI:128753"/>
        <dbReference type="EC" id="1.17.7.4"/>
    </reaction>
</comment>
<evidence type="ECO:0000256" key="6">
    <source>
        <dbReference type="ARBA" id="ARBA00023004"/>
    </source>
</evidence>
<feature type="binding site" evidence="9">
    <location>
        <position position="189"/>
    </location>
    <ligand>
        <name>[4Fe-4S] cluster</name>
        <dbReference type="ChEBI" id="CHEBI:49883"/>
    </ligand>
</feature>
<feature type="binding site" evidence="9">
    <location>
        <position position="217"/>
    </location>
    <ligand>
        <name>dimethylallyl diphosphate</name>
        <dbReference type="ChEBI" id="CHEBI:57623"/>
    </ligand>
</feature>
<evidence type="ECO:0000256" key="3">
    <source>
        <dbReference type="ARBA" id="ARBA00022692"/>
    </source>
</evidence>
<keyword evidence="7 9" id="KW-0411">Iron-sulfur</keyword>
<dbReference type="STRING" id="1246637.MTBBW1_410023"/>
<dbReference type="UniPathway" id="UPA00059">
    <property type="reaction ID" value="UER00105"/>
</dbReference>
<evidence type="ECO:0000256" key="10">
    <source>
        <dbReference type="SAM" id="Phobius"/>
    </source>
</evidence>
<feature type="binding site" evidence="9">
    <location>
        <position position="219"/>
    </location>
    <ligand>
        <name>(2E)-4-hydroxy-3-methylbut-2-enyl diphosphate</name>
        <dbReference type="ChEBI" id="CHEBI:128753"/>
    </ligand>
</feature>
<feature type="transmembrane region" description="Helical" evidence="10">
    <location>
        <begin position="396"/>
        <end position="415"/>
    </location>
</feature>
<dbReference type="Pfam" id="PF01040">
    <property type="entry name" value="UbiA"/>
    <property type="match status" value="1"/>
</dbReference>
<comment type="subcellular location">
    <subcellularLocation>
        <location evidence="1">Membrane</location>
        <topology evidence="1">Multi-pass membrane protein</topology>
    </subcellularLocation>
</comment>
<dbReference type="UniPathway" id="UPA00056">
    <property type="reaction ID" value="UER00097"/>
</dbReference>
<feature type="binding site" evidence="9">
    <location>
        <position position="95"/>
    </location>
    <ligand>
        <name>[4Fe-4S] cluster</name>
        <dbReference type="ChEBI" id="CHEBI:49883"/>
    </ligand>
</feature>
<feature type="binding site" evidence="9">
    <location>
        <position position="73"/>
    </location>
    <ligand>
        <name>dimethylallyl diphosphate</name>
        <dbReference type="ChEBI" id="CHEBI:57623"/>
    </ligand>
</feature>
<dbReference type="PANTHER" id="PTHR30426:SF0">
    <property type="entry name" value="4-HYDROXY-3-METHYLBUT-2-ENYL DIPHOSPHATE REDUCTASE"/>
    <property type="match status" value="1"/>
</dbReference>
<dbReference type="PANTHER" id="PTHR30426">
    <property type="entry name" value="4-HYDROXY-3-METHYLBUT-2-ENYL DIPHOSPHATE REDUCTASE"/>
    <property type="match status" value="1"/>
</dbReference>
<dbReference type="InterPro" id="IPR003451">
    <property type="entry name" value="LytB/IspH"/>
</dbReference>
<dbReference type="EMBL" id="FWEV01000283">
    <property type="protein sequence ID" value="SLM31668.1"/>
    <property type="molecule type" value="Genomic_DNA"/>
</dbReference>
<dbReference type="HAMAP" id="MF_00191">
    <property type="entry name" value="IspH"/>
    <property type="match status" value="1"/>
</dbReference>
<comment type="pathway">
    <text evidence="9">Isoprenoid biosynthesis; isopentenyl diphosphate biosynthesis via DXP pathway; isopentenyl diphosphate from 1-deoxy-D-xylulose 5-phosphate: step 6/6.</text>
</comment>
<feature type="binding site" evidence="9">
    <location>
        <position position="264"/>
    </location>
    <ligand>
        <name>(2E)-4-hydroxy-3-methylbut-2-enyl diphosphate</name>
        <dbReference type="ChEBI" id="CHEBI:128753"/>
    </ligand>
</feature>
<feature type="binding site" evidence="9">
    <location>
        <position position="123"/>
    </location>
    <ligand>
        <name>isopentenyl diphosphate</name>
        <dbReference type="ChEBI" id="CHEBI:128769"/>
    </ligand>
</feature>
<comment type="function">
    <text evidence="9">Catalyzes the conversion of 1-hydroxy-2-methyl-2-(E)-butenyl 4-diphosphate (HMBPP) into a mixture of isopentenyl diphosphate (IPP) and dimethylallyl diphosphate (DMAPP). Acts in the terminal step of the DOXP/MEP pathway for isoprenoid precursor biosynthesis.</text>
</comment>
<feature type="binding site" evidence="9">
    <location>
        <position position="219"/>
    </location>
    <ligand>
        <name>isopentenyl diphosphate</name>
        <dbReference type="ChEBI" id="CHEBI:128769"/>
    </ligand>
</feature>
<keyword evidence="5 10" id="KW-1133">Transmembrane helix</keyword>
<feature type="transmembrane region" description="Helical" evidence="10">
    <location>
        <begin position="561"/>
        <end position="580"/>
    </location>
</feature>
<dbReference type="GO" id="GO:0051539">
    <property type="term" value="F:4 iron, 4 sulfur cluster binding"/>
    <property type="evidence" value="ECO:0007669"/>
    <property type="project" value="UniProtKB-UniRule"/>
</dbReference>
<evidence type="ECO:0000256" key="8">
    <source>
        <dbReference type="ARBA" id="ARBA00023136"/>
    </source>
</evidence>
<dbReference type="GO" id="GO:0046872">
    <property type="term" value="F:metal ion binding"/>
    <property type="evidence" value="ECO:0007669"/>
    <property type="project" value="UniProtKB-KW"/>
</dbReference>
<dbReference type="GO" id="GO:0016020">
    <property type="term" value="C:membrane"/>
    <property type="evidence" value="ECO:0007669"/>
    <property type="project" value="UniProtKB-SubCell"/>
</dbReference>
<dbReference type="CDD" id="cd13944">
    <property type="entry name" value="lytB_ispH"/>
    <property type="match status" value="1"/>
</dbReference>
<sequence>MKITIAKTAGFCMGVRRAVDMVLDAANSTNDPICTYGPLIHNPQVLKMLEDKGIPAISRIPETAKGTVLIRAHGVPPESQHELEQAGFKVINATCPRVIRVQTIIRKHAEKGYATIIIGDRDHPEVKGLMGYSAGKGHTVCSMEELADLPCFEKAVIVAQTTQDTSLYDDVKKWATINHPHYKLFDTICDSTEKRQAEVRQIARTHDAVVVVGGKESGNTKRLAQIASETGKFYVHIEDISELEKSHLQQLGSAESIAITAGASTPNWIINKTFRSLETELDKKDRAISSSLIVMSRQIRNFLLRTNLLLAAGAGSMTYACSKLQNMEHILIHSFIAMLYVLSMQIMNNLFSISSDRYNNPERADFYERHKKSLSATAFLAGATGIYLSFSTAMLPFIILSVMSMLGLLYNQKLFSASFRGRKISRIKDIPGSKTFLIAVAWGSVTSLLPALSRPDPDVVSFAFVVPFVFTTALLFARTAFFALLEIQGDRITGKETLPIILGEKRTKKLIHNSLYIAALIIFISTLTGIIPKTGLLTALIPLSMIYLVKLHEKGALYPGMHLEFIMESHFLLSGFLVLFT</sequence>
<feature type="binding site" evidence="9">
    <location>
        <position position="41"/>
    </location>
    <ligand>
        <name>dimethylallyl diphosphate</name>
        <dbReference type="ChEBI" id="CHEBI:57623"/>
    </ligand>
</feature>
<dbReference type="CDD" id="cd13967">
    <property type="entry name" value="PT_UbiA_5"/>
    <property type="match status" value="1"/>
</dbReference>
<dbReference type="OrthoDB" id="9804068at2"/>
<evidence type="ECO:0000313" key="12">
    <source>
        <dbReference type="Proteomes" id="UP000191931"/>
    </source>
</evidence>
<comment type="similarity">
    <text evidence="9">Belongs to the IspH family.</text>
</comment>
<keyword evidence="12" id="KW-1185">Reference proteome</keyword>
<feature type="binding site" evidence="9">
    <location>
        <position position="217"/>
    </location>
    <ligand>
        <name>(2E)-4-hydroxy-3-methylbut-2-enyl diphosphate</name>
        <dbReference type="ChEBI" id="CHEBI:128753"/>
    </ligand>
</feature>
<dbReference type="NCBIfam" id="TIGR00216">
    <property type="entry name" value="ispH_lytB"/>
    <property type="match status" value="1"/>
</dbReference>
<evidence type="ECO:0000256" key="9">
    <source>
        <dbReference type="HAMAP-Rule" id="MF_00191"/>
    </source>
</evidence>